<dbReference type="AlphaFoldDB" id="A0A246KZ75"/>
<protein>
    <submittedName>
        <fullName evidence="1">Uncharacterized protein</fullName>
    </submittedName>
</protein>
<accession>A0A246KZ75</accession>
<dbReference type="EMBL" id="NIXP01000061">
    <property type="protein sequence ID" value="OWR33868.1"/>
    <property type="molecule type" value="Genomic_DNA"/>
</dbReference>
<comment type="caution">
    <text evidence="1">The sequence shown here is derived from an EMBL/GenBank/DDBJ whole genome shotgun (WGS) entry which is preliminary data.</text>
</comment>
<name>A0A246KZ75_9GAMM</name>
<proteinExistence type="predicted"/>
<reference evidence="1 2" key="1">
    <citation type="submission" date="2017-06" db="EMBL/GenBank/DDBJ databases">
        <authorList>
            <person name="Kim H.J."/>
            <person name="Triplett B.A."/>
        </authorList>
    </citation>
    <scope>NUCLEOTIDE SEQUENCE [LARGE SCALE GENOMIC DNA]</scope>
    <source>
        <strain evidence="1 2">S18795</strain>
    </source>
</reference>
<organism evidence="1 2">
    <name type="scientific">Stenotrophomonas pavanii</name>
    <dbReference type="NCBI Taxonomy" id="487698"/>
    <lineage>
        <taxon>Bacteria</taxon>
        <taxon>Pseudomonadati</taxon>
        <taxon>Pseudomonadota</taxon>
        <taxon>Gammaproteobacteria</taxon>
        <taxon>Lysobacterales</taxon>
        <taxon>Lysobacteraceae</taxon>
        <taxon>Stenotrophomonas</taxon>
    </lineage>
</organism>
<sequence>MSHDTLAAPSRFAARIAHHLGEIADTLDWDHCRWLALTARLEATGKAPDALTLGEVQHAIAATIQEAAR</sequence>
<dbReference type="Proteomes" id="UP000197904">
    <property type="component" value="Unassembled WGS sequence"/>
</dbReference>
<gene>
    <name evidence="1" type="ORF">CEE55_09565</name>
</gene>
<evidence type="ECO:0000313" key="1">
    <source>
        <dbReference type="EMBL" id="OWR33868.1"/>
    </source>
</evidence>
<dbReference type="RefSeq" id="WP_088476049.1">
    <property type="nucleotide sequence ID" value="NZ_NIXP01000061.1"/>
</dbReference>
<evidence type="ECO:0000313" key="2">
    <source>
        <dbReference type="Proteomes" id="UP000197904"/>
    </source>
</evidence>